<dbReference type="Proteomes" id="UP000192796">
    <property type="component" value="Unassembled WGS sequence"/>
</dbReference>
<dbReference type="OrthoDB" id="884074at2"/>
<proteinExistence type="predicted"/>
<reference evidence="1 2" key="1">
    <citation type="submission" date="2016-03" db="EMBL/GenBank/DDBJ databases">
        <title>Niastella vici sp. nov., isolated from farmland soil.</title>
        <authorList>
            <person name="Chen L."/>
            <person name="Wang D."/>
            <person name="Yang S."/>
            <person name="Wang G."/>
        </authorList>
    </citation>
    <scope>NUCLEOTIDE SEQUENCE [LARGE SCALE GENOMIC DNA]</scope>
    <source>
        <strain evidence="1 2">DJ57</strain>
    </source>
</reference>
<evidence type="ECO:0000313" key="2">
    <source>
        <dbReference type="Proteomes" id="UP000192796"/>
    </source>
</evidence>
<sequence>MKHSINKTVFIIMAAIILNGCTKQTTDPLMDARPGVPVNITNATAYRPDPTVTTSLAGGGNIQIVLAIPDQSGRTIKEITRIAASTSYTKIQSTGATGWYVATPISVSATTYTYNTSITEYFSKFPVSASNPAAKANAELALRLYFLITLDDGSQVVTMPVRVLVLA</sequence>
<accession>A0A1V9G2U8</accession>
<protein>
    <submittedName>
        <fullName evidence="1">Uncharacterized protein</fullName>
    </submittedName>
</protein>
<keyword evidence="2" id="KW-1185">Reference proteome</keyword>
<dbReference type="EMBL" id="LVYD01000041">
    <property type="protein sequence ID" value="OQP64959.1"/>
    <property type="molecule type" value="Genomic_DNA"/>
</dbReference>
<dbReference type="AlphaFoldDB" id="A0A1V9G2U8"/>
<name>A0A1V9G2U8_9BACT</name>
<organism evidence="1 2">
    <name type="scientific">Niastella vici</name>
    <dbReference type="NCBI Taxonomy" id="1703345"/>
    <lineage>
        <taxon>Bacteria</taxon>
        <taxon>Pseudomonadati</taxon>
        <taxon>Bacteroidota</taxon>
        <taxon>Chitinophagia</taxon>
        <taxon>Chitinophagales</taxon>
        <taxon>Chitinophagaceae</taxon>
        <taxon>Niastella</taxon>
    </lineage>
</organism>
<dbReference type="STRING" id="1703345.A3860_19625"/>
<comment type="caution">
    <text evidence="1">The sequence shown here is derived from an EMBL/GenBank/DDBJ whole genome shotgun (WGS) entry which is preliminary data.</text>
</comment>
<evidence type="ECO:0000313" key="1">
    <source>
        <dbReference type="EMBL" id="OQP64959.1"/>
    </source>
</evidence>
<dbReference type="RefSeq" id="WP_143774054.1">
    <property type="nucleotide sequence ID" value="NZ_LVYD01000041.1"/>
</dbReference>
<gene>
    <name evidence="1" type="ORF">A3860_19625</name>
</gene>